<dbReference type="InterPro" id="IPR008969">
    <property type="entry name" value="CarboxyPept-like_regulatory"/>
</dbReference>
<evidence type="ECO:0000313" key="3">
    <source>
        <dbReference type="Proteomes" id="UP000176527"/>
    </source>
</evidence>
<name>A0A1F5KC30_9BACT</name>
<dbReference type="InterPro" id="IPR024414">
    <property type="entry name" value="Uncharacterised_PrgI"/>
</dbReference>
<proteinExistence type="predicted"/>
<dbReference type="Proteomes" id="UP000176527">
    <property type="component" value="Unassembled WGS sequence"/>
</dbReference>
<gene>
    <name evidence="2" type="ORF">A3F00_00430</name>
</gene>
<dbReference type="Gene3D" id="2.60.40.1120">
    <property type="entry name" value="Carboxypeptidase-like, regulatory domain"/>
    <property type="match status" value="1"/>
</dbReference>
<dbReference type="Pfam" id="PF12666">
    <property type="entry name" value="PrgI"/>
    <property type="match status" value="1"/>
</dbReference>
<keyword evidence="1" id="KW-0472">Membrane</keyword>
<feature type="transmembrane region" description="Helical" evidence="1">
    <location>
        <begin position="51"/>
        <end position="71"/>
    </location>
</feature>
<comment type="caution">
    <text evidence="2">The sequence shown here is derived from an EMBL/GenBank/DDBJ whole genome shotgun (WGS) entry which is preliminary data.</text>
</comment>
<evidence type="ECO:0000256" key="1">
    <source>
        <dbReference type="SAM" id="Phobius"/>
    </source>
</evidence>
<feature type="transmembrane region" description="Helical" evidence="1">
    <location>
        <begin position="26"/>
        <end position="45"/>
    </location>
</feature>
<keyword evidence="1" id="KW-1133">Transmembrane helix</keyword>
<organism evidence="2 3">
    <name type="scientific">Candidatus Daviesbacteria bacterium RIFCSPHIGHO2_12_FULL_37_11</name>
    <dbReference type="NCBI Taxonomy" id="1797777"/>
    <lineage>
        <taxon>Bacteria</taxon>
        <taxon>Candidatus Daviesiibacteriota</taxon>
    </lineage>
</organism>
<dbReference type="EMBL" id="MFDE01000020">
    <property type="protein sequence ID" value="OGE38438.1"/>
    <property type="molecule type" value="Genomic_DNA"/>
</dbReference>
<evidence type="ECO:0000313" key="2">
    <source>
        <dbReference type="EMBL" id="OGE38438.1"/>
    </source>
</evidence>
<dbReference type="SUPFAM" id="SSF49464">
    <property type="entry name" value="Carboxypeptidase regulatory domain-like"/>
    <property type="match status" value="1"/>
</dbReference>
<protein>
    <submittedName>
        <fullName evidence="2">Uncharacterized protein</fullName>
    </submittedName>
</protein>
<dbReference type="AlphaFoldDB" id="A0A1F5KC30"/>
<reference evidence="2 3" key="1">
    <citation type="journal article" date="2016" name="Nat. Commun.">
        <title>Thousands of microbial genomes shed light on interconnected biogeochemical processes in an aquifer system.</title>
        <authorList>
            <person name="Anantharaman K."/>
            <person name="Brown C.T."/>
            <person name="Hug L.A."/>
            <person name="Sharon I."/>
            <person name="Castelle C.J."/>
            <person name="Probst A.J."/>
            <person name="Thomas B.C."/>
            <person name="Singh A."/>
            <person name="Wilkins M.J."/>
            <person name="Karaoz U."/>
            <person name="Brodie E.L."/>
            <person name="Williams K.H."/>
            <person name="Hubbard S.S."/>
            <person name="Banfield J.F."/>
        </authorList>
    </citation>
    <scope>NUCLEOTIDE SEQUENCE [LARGE SCALE GENOMIC DNA]</scope>
</reference>
<sequence length="352" mass="39109">MEAHPVPQNVTSFEFRLIGDMTLKQFIYLCIGAGTAYIFFVFLAIPAPFLAWPVIVISSFLGVAFAFIPIAGRPLDHWTNAFLKTIYSPTKMVWSKNKVIYNTNPIFTQRLNLFFTGQNIIQSSLDLGALSAAKASIPYSPPTIQKPQIKQAPSIHEELPSSKELQKTVELAKQAQSLQIKILENQRELGRIKQTTKNPGADVQSSTQEFTNVFNDLTKLMSEAEQIKKELSSITQEPEPLAPVKIQVVTPPKQKQTRLTLTTFPNVINGVVVDSQNNYLEAVVVVIHDKDGLPVRALKTNKLGQFTGSTPLPNGTYTIELEKENLIFDVLQIQLEGKVLPPLNISAKKGLQ</sequence>
<accession>A0A1F5KC30</accession>
<keyword evidence="1" id="KW-0812">Transmembrane</keyword>